<evidence type="ECO:0000313" key="1">
    <source>
        <dbReference type="EMBL" id="TFK65276.1"/>
    </source>
</evidence>
<dbReference type="Proteomes" id="UP000308600">
    <property type="component" value="Unassembled WGS sequence"/>
</dbReference>
<keyword evidence="1" id="KW-0489">Methyltransferase</keyword>
<protein>
    <submittedName>
        <fullName evidence="1">S-adenosyl-L-methionine-dependent methyltransferase</fullName>
    </submittedName>
</protein>
<name>A0ACD3AID3_9AGAR</name>
<evidence type="ECO:0000313" key="2">
    <source>
        <dbReference type="Proteomes" id="UP000308600"/>
    </source>
</evidence>
<organism evidence="1 2">
    <name type="scientific">Pluteus cervinus</name>
    <dbReference type="NCBI Taxonomy" id="181527"/>
    <lineage>
        <taxon>Eukaryota</taxon>
        <taxon>Fungi</taxon>
        <taxon>Dikarya</taxon>
        <taxon>Basidiomycota</taxon>
        <taxon>Agaricomycotina</taxon>
        <taxon>Agaricomycetes</taxon>
        <taxon>Agaricomycetidae</taxon>
        <taxon>Agaricales</taxon>
        <taxon>Pluteineae</taxon>
        <taxon>Pluteaceae</taxon>
        <taxon>Pluteus</taxon>
    </lineage>
</organism>
<proteinExistence type="predicted"/>
<keyword evidence="2" id="KW-1185">Reference proteome</keyword>
<keyword evidence="1" id="KW-0808">Transferase</keyword>
<dbReference type="EMBL" id="ML208442">
    <property type="protein sequence ID" value="TFK65276.1"/>
    <property type="molecule type" value="Genomic_DNA"/>
</dbReference>
<sequence length="473" mass="51231">MAAAIEIQQLSKLISDSVATLLKATSDAGVELPHLNESFAPPSEAFRGIPAAADAANIIGTAALQLAIAVLPPFDSLFQVVTGPTRSAALRVCVECHVPELLREAGPEGLSAQEIGARCGVDGSKIGRLLRALANRHIFREVTPDVFTNNRLSSLLDTRKSFEALKADPFTKHHDTPGFVALVEYFLSDGHTATAHLLENMKDPKTAFSGEPNHAPVQKALGTDLDLFQFMELPEQRYRHQRFGVAMGGVKAMEHPDVINNAYDWASLPRDAVVVDVAGGIGNAALSIVQSAPQVSVVVQEVPSVLAEARIFWKRENPEALSSGHVRLQVHDFFTPQPIKNASVFLLKNILHDWSDSYNVKILTHLRAAATPSTVLVIVGNIMDYTCLDTDQDAQSISGSSFKPAPAPLLPNYGIANEMAYNLDLAMLNWHNAQEYTVKGLRELLAQAGWKLSHVTRRDPPGNFLGSAQAVPI</sequence>
<accession>A0ACD3AID3</accession>
<gene>
    <name evidence="1" type="ORF">BDN72DRAFT_206317</name>
</gene>
<reference evidence="1 2" key="1">
    <citation type="journal article" date="2019" name="Nat. Ecol. Evol.">
        <title>Megaphylogeny resolves global patterns of mushroom evolution.</title>
        <authorList>
            <person name="Varga T."/>
            <person name="Krizsan K."/>
            <person name="Foldi C."/>
            <person name="Dima B."/>
            <person name="Sanchez-Garcia M."/>
            <person name="Sanchez-Ramirez S."/>
            <person name="Szollosi G.J."/>
            <person name="Szarkandi J.G."/>
            <person name="Papp V."/>
            <person name="Albert L."/>
            <person name="Andreopoulos W."/>
            <person name="Angelini C."/>
            <person name="Antonin V."/>
            <person name="Barry K.W."/>
            <person name="Bougher N.L."/>
            <person name="Buchanan P."/>
            <person name="Buyck B."/>
            <person name="Bense V."/>
            <person name="Catcheside P."/>
            <person name="Chovatia M."/>
            <person name="Cooper J."/>
            <person name="Damon W."/>
            <person name="Desjardin D."/>
            <person name="Finy P."/>
            <person name="Geml J."/>
            <person name="Haridas S."/>
            <person name="Hughes K."/>
            <person name="Justo A."/>
            <person name="Karasinski D."/>
            <person name="Kautmanova I."/>
            <person name="Kiss B."/>
            <person name="Kocsube S."/>
            <person name="Kotiranta H."/>
            <person name="LaButti K.M."/>
            <person name="Lechner B.E."/>
            <person name="Liimatainen K."/>
            <person name="Lipzen A."/>
            <person name="Lukacs Z."/>
            <person name="Mihaltcheva S."/>
            <person name="Morgado L.N."/>
            <person name="Niskanen T."/>
            <person name="Noordeloos M.E."/>
            <person name="Ohm R.A."/>
            <person name="Ortiz-Santana B."/>
            <person name="Ovrebo C."/>
            <person name="Racz N."/>
            <person name="Riley R."/>
            <person name="Savchenko A."/>
            <person name="Shiryaev A."/>
            <person name="Soop K."/>
            <person name="Spirin V."/>
            <person name="Szebenyi C."/>
            <person name="Tomsovsky M."/>
            <person name="Tulloss R.E."/>
            <person name="Uehling J."/>
            <person name="Grigoriev I.V."/>
            <person name="Vagvolgyi C."/>
            <person name="Papp T."/>
            <person name="Martin F.M."/>
            <person name="Miettinen O."/>
            <person name="Hibbett D.S."/>
            <person name="Nagy L.G."/>
        </authorList>
    </citation>
    <scope>NUCLEOTIDE SEQUENCE [LARGE SCALE GENOMIC DNA]</scope>
    <source>
        <strain evidence="1 2">NL-1719</strain>
    </source>
</reference>